<protein>
    <submittedName>
        <fullName evidence="3">Uncharacterized protein</fullName>
    </submittedName>
</protein>
<feature type="region of interest" description="Disordered" evidence="1">
    <location>
        <begin position="1"/>
        <end position="27"/>
    </location>
</feature>
<dbReference type="OrthoDB" id="10316438at2759"/>
<keyword evidence="2" id="KW-1133">Transmembrane helix</keyword>
<organism evidence="3">
    <name type="scientific">Oikopleura dioica</name>
    <name type="common">Tunicate</name>
    <dbReference type="NCBI Taxonomy" id="34765"/>
    <lineage>
        <taxon>Eukaryota</taxon>
        <taxon>Metazoa</taxon>
        <taxon>Chordata</taxon>
        <taxon>Tunicata</taxon>
        <taxon>Appendicularia</taxon>
        <taxon>Copelata</taxon>
        <taxon>Oikopleuridae</taxon>
        <taxon>Oikopleura</taxon>
    </lineage>
</organism>
<feature type="transmembrane region" description="Helical" evidence="2">
    <location>
        <begin position="52"/>
        <end position="74"/>
    </location>
</feature>
<reference evidence="3" key="1">
    <citation type="journal article" date="2010" name="Science">
        <title>Plasticity of animal genome architecture unmasked by rapid evolution of a pelagic tunicate.</title>
        <authorList>
            <person name="Denoeud F."/>
            <person name="Henriet S."/>
            <person name="Mungpakdee S."/>
            <person name="Aury J.M."/>
            <person name="Da Silva C."/>
            <person name="Brinkmann H."/>
            <person name="Mikhaleva J."/>
            <person name="Olsen L.C."/>
            <person name="Jubin C."/>
            <person name="Canestro C."/>
            <person name="Bouquet J.M."/>
            <person name="Danks G."/>
            <person name="Poulain J."/>
            <person name="Campsteijn C."/>
            <person name="Adamski M."/>
            <person name="Cross I."/>
            <person name="Yadetie F."/>
            <person name="Muffato M."/>
            <person name="Louis A."/>
            <person name="Butcher S."/>
            <person name="Tsagkogeorga G."/>
            <person name="Konrad A."/>
            <person name="Singh S."/>
            <person name="Jensen M.F."/>
            <person name="Cong E.H."/>
            <person name="Eikeseth-Otteraa H."/>
            <person name="Noel B."/>
            <person name="Anthouard V."/>
            <person name="Porcel B.M."/>
            <person name="Kachouri-Lafond R."/>
            <person name="Nishino A."/>
            <person name="Ugolini M."/>
            <person name="Chourrout P."/>
            <person name="Nishida H."/>
            <person name="Aasland R."/>
            <person name="Huzurbazar S."/>
            <person name="Westhof E."/>
            <person name="Delsuc F."/>
            <person name="Lehrach H."/>
            <person name="Reinhardt R."/>
            <person name="Weissenbach J."/>
            <person name="Roy S.W."/>
            <person name="Artiguenave F."/>
            <person name="Postlethwait J.H."/>
            <person name="Manak J.R."/>
            <person name="Thompson E.M."/>
            <person name="Jaillon O."/>
            <person name="Du Pasquier L."/>
            <person name="Boudinot P."/>
            <person name="Liberles D.A."/>
            <person name="Volff J.N."/>
            <person name="Philippe H."/>
            <person name="Lenhard B."/>
            <person name="Roest Crollius H."/>
            <person name="Wincker P."/>
            <person name="Chourrout D."/>
        </authorList>
    </citation>
    <scope>NUCLEOTIDE SEQUENCE [LARGE SCALE GENOMIC DNA]</scope>
</reference>
<evidence type="ECO:0000256" key="1">
    <source>
        <dbReference type="SAM" id="MobiDB-lite"/>
    </source>
</evidence>
<keyword evidence="2" id="KW-0472">Membrane</keyword>
<evidence type="ECO:0000313" key="4">
    <source>
        <dbReference type="Proteomes" id="UP000001307"/>
    </source>
</evidence>
<evidence type="ECO:0000313" key="3">
    <source>
        <dbReference type="EMBL" id="CBY24109.1"/>
    </source>
</evidence>
<dbReference type="InParanoid" id="E4XD74"/>
<evidence type="ECO:0000256" key="2">
    <source>
        <dbReference type="SAM" id="Phobius"/>
    </source>
</evidence>
<keyword evidence="4" id="KW-1185">Reference proteome</keyword>
<proteinExistence type="predicted"/>
<keyword evidence="2" id="KW-0812">Transmembrane</keyword>
<accession>E4XD74</accession>
<dbReference type="EMBL" id="FN653038">
    <property type="protein sequence ID" value="CBY24109.1"/>
    <property type="molecule type" value="Genomic_DNA"/>
</dbReference>
<dbReference type="Proteomes" id="UP000001307">
    <property type="component" value="Unassembled WGS sequence"/>
</dbReference>
<name>E4XD74_OIKDI</name>
<dbReference type="AlphaFoldDB" id="E4XD74"/>
<gene>
    <name evidence="3" type="ORF">GSOID_T00008112001</name>
</gene>
<sequence length="147" mass="16706">MQASGSGDFDDEDFYPSPKPSENPPSIENAGMGCSAQFFDSEKSAFFGCISSWWVCTVALAMFIIMGCVIPKCLRAIRARRRKSTRRASITSNWMSSRQFFSCDKENMIPEYQRSVPKEYRSNYDISQLPDEVFEKQPMTTSPLAHN</sequence>